<reference evidence="2" key="1">
    <citation type="journal article" date="2015" name="Nature">
        <title>Complex archaea that bridge the gap between prokaryotes and eukaryotes.</title>
        <authorList>
            <person name="Spang A."/>
            <person name="Saw J.H."/>
            <person name="Jorgensen S.L."/>
            <person name="Zaremba-Niedzwiedzka K."/>
            <person name="Martijn J."/>
            <person name="Lind A.E."/>
            <person name="van Eijk R."/>
            <person name="Schleper C."/>
            <person name="Guy L."/>
            <person name="Ettema T.J."/>
        </authorList>
    </citation>
    <scope>NUCLEOTIDE SEQUENCE</scope>
</reference>
<name>A0A0F9SYA9_9ZZZZ</name>
<dbReference type="InterPro" id="IPR038720">
    <property type="entry name" value="YprB_RNase_H-like_dom"/>
</dbReference>
<protein>
    <recommendedName>
        <fullName evidence="1">YprB ribonuclease H-like domain-containing protein</fullName>
    </recommendedName>
</protein>
<dbReference type="EMBL" id="LAZR01002120">
    <property type="protein sequence ID" value="KKN34203.1"/>
    <property type="molecule type" value="Genomic_DNA"/>
</dbReference>
<accession>A0A0F9SYA9</accession>
<evidence type="ECO:0000259" key="1">
    <source>
        <dbReference type="Pfam" id="PF13482"/>
    </source>
</evidence>
<sequence>MNLLSFDIEISDIFELKPGENFDKYAPFHISVASTAIHKGEEQVWYSVDENNIPLLQISKTKANDLLEYLKARQDEGYYICAWNGLQFDLQWIGHNAENMQLASEIALNIYDPMFQFFNQRGFPVSLASVGKAMGIKQAKLMNGADAPKEWHAGNYQKVMDYVLGDSQITNLITKEIIKRKEIAWVTQRGVVRTEPIQRLMTVEEILKKPKPDQSWMDTPILRENFYKWFPEK</sequence>
<dbReference type="AlphaFoldDB" id="A0A0F9SYA9"/>
<comment type="caution">
    <text evidence="2">The sequence shown here is derived from an EMBL/GenBank/DDBJ whole genome shotgun (WGS) entry which is preliminary data.</text>
</comment>
<feature type="domain" description="YprB ribonuclease H-like" evidence="1">
    <location>
        <begin position="48"/>
        <end position="157"/>
    </location>
</feature>
<evidence type="ECO:0000313" key="2">
    <source>
        <dbReference type="EMBL" id="KKN34203.1"/>
    </source>
</evidence>
<gene>
    <name evidence="2" type="ORF">LCGC14_0796110</name>
</gene>
<proteinExistence type="predicted"/>
<organism evidence="2">
    <name type="scientific">marine sediment metagenome</name>
    <dbReference type="NCBI Taxonomy" id="412755"/>
    <lineage>
        <taxon>unclassified sequences</taxon>
        <taxon>metagenomes</taxon>
        <taxon>ecological metagenomes</taxon>
    </lineage>
</organism>
<dbReference type="InterPro" id="IPR012337">
    <property type="entry name" value="RNaseH-like_sf"/>
</dbReference>
<dbReference type="SUPFAM" id="SSF53098">
    <property type="entry name" value="Ribonuclease H-like"/>
    <property type="match status" value="1"/>
</dbReference>
<dbReference type="Pfam" id="PF13482">
    <property type="entry name" value="RNase_H_2"/>
    <property type="match status" value="1"/>
</dbReference>